<evidence type="ECO:0000256" key="1">
    <source>
        <dbReference type="ARBA" id="ARBA00010118"/>
    </source>
</evidence>
<dbReference type="PANTHER" id="PTHR12203">
    <property type="entry name" value="KDEL LYS-ASP-GLU-LEU CONTAINING - RELATED"/>
    <property type="match status" value="1"/>
</dbReference>
<keyword evidence="2" id="KW-0808">Transferase</keyword>
<dbReference type="PANTHER" id="PTHR12203:SF35">
    <property type="entry name" value="PROTEIN O-GLUCOSYLTRANSFERASE 1"/>
    <property type="match status" value="1"/>
</dbReference>
<dbReference type="InterPro" id="IPR051091">
    <property type="entry name" value="O-Glucosyltr/Glycosyltrsf_90"/>
</dbReference>
<evidence type="ECO:0000313" key="6">
    <source>
        <dbReference type="Proteomes" id="UP000001058"/>
    </source>
</evidence>
<feature type="compositionally biased region" description="Basic residues" evidence="3">
    <location>
        <begin position="277"/>
        <end position="287"/>
    </location>
</feature>
<sequence length="566" mass="63754">MGAVSVSDVHVLRSSERTADVNGEPATRATQLGCYSELRTPAVRTPAHIAEALGNATLRALYPNHSWNLPVVPSDTPRGPTRVEQPHVPFIAVQTDEDQVQLYDENLERDLAPWRRRNRSEMTVSALLQWAARLPNLASQRVVMIKGGRLALLQQKNGRLLSCERPCDVVLDELLKDLRSWISTSPSDWPDVVFFLNAADTSLCQQQHPERHDQEGTQQQQQQQEEEELAPVGGDGDGGATAATDDWSSSSSSNSSGRSSGEGEGRGHGLVSEGGRSRRRRQRRQRSKAAIGRCPVPVLSVIKEWDRHKDEDILVPVTVGMHGWAPLHYFPWDRKIERAVFRGREYCHTRVYPYAPGVCSRTYMAFMTQYNPEWAPFVDVGLLDNYTLHLANRTAVQITGRGFVRVSELYLLALDGITASYRLGHLLSLNSVVLKQWGSCLHGIDAGLITRGWGAGGGLSRTPSPWIEWYYRSLVPGTHYVSIWNYHRSDVLNVIKSLRHKRRYLYDIATHGQAFAYRYLAPHARRLYWMRVLREYRQLFGDMEEFVAAQEIPETEPEGPGGPSAK</sequence>
<dbReference type="AlphaFoldDB" id="D8TLG5"/>
<dbReference type="InterPro" id="IPR006598">
    <property type="entry name" value="CAP10"/>
</dbReference>
<evidence type="ECO:0000313" key="5">
    <source>
        <dbReference type="EMBL" id="EFJ51729.1"/>
    </source>
</evidence>
<keyword evidence="6" id="KW-1185">Reference proteome</keyword>
<proteinExistence type="inferred from homology"/>
<reference evidence="5 6" key="1">
    <citation type="journal article" date="2010" name="Science">
        <title>Genomic analysis of organismal complexity in the multicellular green alga Volvox carteri.</title>
        <authorList>
            <person name="Prochnik S.E."/>
            <person name="Umen J."/>
            <person name="Nedelcu A.M."/>
            <person name="Hallmann A."/>
            <person name="Miller S.M."/>
            <person name="Nishii I."/>
            <person name="Ferris P."/>
            <person name="Kuo A."/>
            <person name="Mitros T."/>
            <person name="Fritz-Laylin L.K."/>
            <person name="Hellsten U."/>
            <person name="Chapman J."/>
            <person name="Simakov O."/>
            <person name="Rensing S.A."/>
            <person name="Terry A."/>
            <person name="Pangilinan J."/>
            <person name="Kapitonov V."/>
            <person name="Jurka J."/>
            <person name="Salamov A."/>
            <person name="Shapiro H."/>
            <person name="Schmutz J."/>
            <person name="Grimwood J."/>
            <person name="Lindquist E."/>
            <person name="Lucas S."/>
            <person name="Grigoriev I.V."/>
            <person name="Schmitt R."/>
            <person name="Kirk D."/>
            <person name="Rokhsar D.S."/>
        </authorList>
    </citation>
    <scope>NUCLEOTIDE SEQUENCE [LARGE SCALE GENOMIC DNA]</scope>
    <source>
        <strain evidence="6">f. Nagariensis / Eve</strain>
    </source>
</reference>
<feature type="compositionally biased region" description="Low complexity" evidence="3">
    <location>
        <begin position="240"/>
        <end position="259"/>
    </location>
</feature>
<dbReference type="InParanoid" id="D8TLG5"/>
<dbReference type="Pfam" id="PF05686">
    <property type="entry name" value="Glyco_transf_90"/>
    <property type="match status" value="1"/>
</dbReference>
<dbReference type="KEGG" id="vcn:VOLCADRAFT_87485"/>
<feature type="domain" description="Glycosyl transferase CAP10" evidence="4">
    <location>
        <begin position="282"/>
        <end position="540"/>
    </location>
</feature>
<dbReference type="OrthoDB" id="541052at2759"/>
<dbReference type="SMART" id="SM00672">
    <property type="entry name" value="CAP10"/>
    <property type="match status" value="1"/>
</dbReference>
<organism evidence="6">
    <name type="scientific">Volvox carteri f. nagariensis</name>
    <dbReference type="NCBI Taxonomy" id="3068"/>
    <lineage>
        <taxon>Eukaryota</taxon>
        <taxon>Viridiplantae</taxon>
        <taxon>Chlorophyta</taxon>
        <taxon>core chlorophytes</taxon>
        <taxon>Chlorophyceae</taxon>
        <taxon>CS clade</taxon>
        <taxon>Chlamydomonadales</taxon>
        <taxon>Volvocaceae</taxon>
        <taxon>Volvox</taxon>
    </lineage>
</organism>
<evidence type="ECO:0000256" key="2">
    <source>
        <dbReference type="ARBA" id="ARBA00022679"/>
    </source>
</evidence>
<feature type="region of interest" description="Disordered" evidence="3">
    <location>
        <begin position="206"/>
        <end position="290"/>
    </location>
</feature>
<protein>
    <recommendedName>
        <fullName evidence="4">Glycosyl transferase CAP10 domain-containing protein</fullName>
    </recommendedName>
</protein>
<gene>
    <name evidence="5" type="ORF">VOLCADRAFT_87485</name>
</gene>
<name>D8TLG5_VOLCA</name>
<dbReference type="GeneID" id="9620245"/>
<dbReference type="Proteomes" id="UP000001058">
    <property type="component" value="Unassembled WGS sequence"/>
</dbReference>
<dbReference type="eggNOG" id="KOG2458">
    <property type="taxonomic scope" value="Eukaryota"/>
</dbReference>
<accession>D8TLG5</accession>
<dbReference type="RefSeq" id="XP_002947139.1">
    <property type="nucleotide sequence ID" value="XM_002947093.1"/>
</dbReference>
<evidence type="ECO:0000256" key="3">
    <source>
        <dbReference type="SAM" id="MobiDB-lite"/>
    </source>
</evidence>
<evidence type="ECO:0000259" key="4">
    <source>
        <dbReference type="SMART" id="SM00672"/>
    </source>
</evidence>
<dbReference type="EMBL" id="GL378326">
    <property type="protein sequence ID" value="EFJ51729.1"/>
    <property type="molecule type" value="Genomic_DNA"/>
</dbReference>
<dbReference type="GO" id="GO:0016740">
    <property type="term" value="F:transferase activity"/>
    <property type="evidence" value="ECO:0007669"/>
    <property type="project" value="UniProtKB-KW"/>
</dbReference>
<comment type="similarity">
    <text evidence="1">Belongs to the glycosyltransferase 90 family.</text>
</comment>